<dbReference type="InterPro" id="IPR041881">
    <property type="entry name" value="PqqD_sf"/>
</dbReference>
<reference evidence="2 3" key="1">
    <citation type="submission" date="2020-02" db="EMBL/GenBank/DDBJ databases">
        <title>Rhodobacter algicola sp. nov., isolated from microalga culture.</title>
        <authorList>
            <person name="Park C.-Y."/>
        </authorList>
    </citation>
    <scope>NUCLEOTIDE SEQUENCE [LARGE SCALE GENOMIC DNA]</scope>
    <source>
        <strain evidence="2 3">ETT8</strain>
    </source>
</reference>
<organism evidence="2 3">
    <name type="scientific">Pseudotabrizicola algicola</name>
    <dbReference type="NCBI Taxonomy" id="2709381"/>
    <lineage>
        <taxon>Bacteria</taxon>
        <taxon>Pseudomonadati</taxon>
        <taxon>Pseudomonadota</taxon>
        <taxon>Alphaproteobacteria</taxon>
        <taxon>Rhodobacterales</taxon>
        <taxon>Paracoccaceae</taxon>
        <taxon>Pseudotabrizicola</taxon>
    </lineage>
</organism>
<dbReference type="PANTHER" id="PTHR13325">
    <property type="entry name" value="PROTEASE M50 MEMBRANE-BOUND TRANSCRIPTION FACTOR SITE 2 PROTEASE"/>
    <property type="match status" value="1"/>
</dbReference>
<comment type="caution">
    <text evidence="2">The sequence shown here is derived from an EMBL/GenBank/DDBJ whole genome shotgun (WGS) entry which is preliminary data.</text>
</comment>
<feature type="transmembrane region" description="Helical" evidence="1">
    <location>
        <begin position="284"/>
        <end position="303"/>
    </location>
</feature>
<evidence type="ECO:0000313" key="2">
    <source>
        <dbReference type="EMBL" id="NEX46562.1"/>
    </source>
</evidence>
<feature type="transmembrane region" description="Helical" evidence="1">
    <location>
        <begin position="428"/>
        <end position="447"/>
    </location>
</feature>
<gene>
    <name evidence="2" type="ORF">G3572_10130</name>
</gene>
<dbReference type="EMBL" id="JAAIKE010000003">
    <property type="protein sequence ID" value="NEX46562.1"/>
    <property type="molecule type" value="Genomic_DNA"/>
</dbReference>
<dbReference type="InterPro" id="IPR008792">
    <property type="entry name" value="PQQD"/>
</dbReference>
<feature type="transmembrane region" description="Helical" evidence="1">
    <location>
        <begin position="230"/>
        <end position="250"/>
    </location>
</feature>
<feature type="transmembrane region" description="Helical" evidence="1">
    <location>
        <begin position="359"/>
        <end position="381"/>
    </location>
</feature>
<feature type="transmembrane region" description="Helical" evidence="1">
    <location>
        <begin position="158"/>
        <end position="179"/>
    </location>
</feature>
<keyword evidence="3" id="KW-1185">Reference proteome</keyword>
<dbReference type="GO" id="GO:0005737">
    <property type="term" value="C:cytoplasm"/>
    <property type="evidence" value="ECO:0007669"/>
    <property type="project" value="TreeGrafter"/>
</dbReference>
<protein>
    <submittedName>
        <fullName evidence="2">PqqD family peptide modification chaperone</fullName>
    </submittedName>
</protein>
<dbReference type="Gene3D" id="1.10.10.1150">
    <property type="entry name" value="Coenzyme PQQ synthesis protein D (PqqD)"/>
    <property type="match status" value="1"/>
</dbReference>
<feature type="transmembrane region" description="Helical" evidence="1">
    <location>
        <begin position="191"/>
        <end position="210"/>
    </location>
</feature>
<feature type="transmembrane region" description="Helical" evidence="1">
    <location>
        <begin position="387"/>
        <end position="408"/>
    </location>
</feature>
<dbReference type="AlphaFoldDB" id="A0A6B3RU53"/>
<name>A0A6B3RU53_9RHOB</name>
<dbReference type="GO" id="GO:0004222">
    <property type="term" value="F:metalloendopeptidase activity"/>
    <property type="evidence" value="ECO:0007669"/>
    <property type="project" value="InterPro"/>
</dbReference>
<proteinExistence type="predicted"/>
<dbReference type="RefSeq" id="WP_164611406.1">
    <property type="nucleotide sequence ID" value="NZ_JAAIKE010000003.1"/>
</dbReference>
<sequence length="714" mass="79068">MADSFLSADWYRAAPLRPRLRSHVEIHRQRFRGQTWHIVQDQHSGKYHRISPAGNLIISLMDGRRPLEELWRIACDRFPDEPPTQSEVIRLLAQLHSADLIAGDLPPDIAEMGRRHHDQERKSMLARLRNPLALRLPLFDPDSFLGATVGLVRPLFTVWGFLAWLALVLTGTVLAVMHWQALTEDVTDRVLSADNLVLIALAFPLIKAVHELGHAYAAKVWGGDVHEIGLMFLVLIPVPYVDASSSAAFASKWRRAIVGGAGIMVELALAAAAMIFWLNAEPGLARAFAFNVMLIGGVSTLLFNGNPLLRFDGYFVMTDLIEVPNLGQRSNTYFWYLVQRYLLGVKTAKNPVTAPGERGWFFVYSVTSFVYRVSISIAIALFIASKFFFIGVLLALWALANVFVMPLWKGLKYLFTSHDLRGLRLRAIGLTLSGVGGVAALLFAVPVPHTTVADGVVWLDDHEILRAATDGFVADVLRQDGLVQAGEVLLRLEDPILDAERRLAETRLAEMQLRLNSVTAIDPVQTNLMREQVTHLQERLRFYDERAAALDLRAAAAGNLVIPLPQDLQGQLVRRGTILGYLQSGTEMRLRVAVPQDSAELVRDSAASVQIRLQRDLATVIPARIVAASPEGLPQVPSPALSTRGGGTIALDPADAQQRRTLQSLFLFDVTPTGASPAALIGERALVRFDHGPEPMGFRVWRGLRQLFLRQFNV</sequence>
<feature type="transmembrane region" description="Helical" evidence="1">
    <location>
        <begin position="257"/>
        <end position="278"/>
    </location>
</feature>
<keyword evidence="1" id="KW-1133">Transmembrane helix</keyword>
<dbReference type="GO" id="GO:0031293">
    <property type="term" value="P:membrane protein intracellular domain proteolysis"/>
    <property type="evidence" value="ECO:0007669"/>
    <property type="project" value="TreeGrafter"/>
</dbReference>
<dbReference type="PANTHER" id="PTHR13325:SF3">
    <property type="entry name" value="MEMBRANE-BOUND TRANSCRIPTION FACTOR SITE-2 PROTEASE"/>
    <property type="match status" value="1"/>
</dbReference>
<keyword evidence="1" id="KW-0472">Membrane</keyword>
<dbReference type="InterPro" id="IPR001193">
    <property type="entry name" value="MBTPS2"/>
</dbReference>
<evidence type="ECO:0000313" key="3">
    <source>
        <dbReference type="Proteomes" id="UP000481421"/>
    </source>
</evidence>
<dbReference type="GO" id="GO:0016020">
    <property type="term" value="C:membrane"/>
    <property type="evidence" value="ECO:0007669"/>
    <property type="project" value="InterPro"/>
</dbReference>
<accession>A0A6B3RU53</accession>
<dbReference type="Proteomes" id="UP000481421">
    <property type="component" value="Unassembled WGS sequence"/>
</dbReference>
<dbReference type="Pfam" id="PF05402">
    <property type="entry name" value="PqqD"/>
    <property type="match status" value="1"/>
</dbReference>
<keyword evidence="1" id="KW-0812">Transmembrane</keyword>
<evidence type="ECO:0000256" key="1">
    <source>
        <dbReference type="SAM" id="Phobius"/>
    </source>
</evidence>